<feature type="compositionally biased region" description="Basic residues" evidence="1">
    <location>
        <begin position="69"/>
        <end position="78"/>
    </location>
</feature>
<feature type="compositionally biased region" description="Basic and acidic residues" evidence="1">
    <location>
        <begin position="9"/>
        <end position="25"/>
    </location>
</feature>
<dbReference type="EMBL" id="JBHFFA010000007">
    <property type="protein sequence ID" value="KAL2614246.1"/>
    <property type="molecule type" value="Genomic_DNA"/>
</dbReference>
<name>A0ABD1Y2B4_9MARC</name>
<proteinExistence type="predicted"/>
<gene>
    <name evidence="2" type="ORF">R1flu_025938</name>
</gene>
<evidence type="ECO:0000313" key="3">
    <source>
        <dbReference type="Proteomes" id="UP001605036"/>
    </source>
</evidence>
<organism evidence="2 3">
    <name type="scientific">Riccia fluitans</name>
    <dbReference type="NCBI Taxonomy" id="41844"/>
    <lineage>
        <taxon>Eukaryota</taxon>
        <taxon>Viridiplantae</taxon>
        <taxon>Streptophyta</taxon>
        <taxon>Embryophyta</taxon>
        <taxon>Marchantiophyta</taxon>
        <taxon>Marchantiopsida</taxon>
        <taxon>Marchantiidae</taxon>
        <taxon>Marchantiales</taxon>
        <taxon>Ricciaceae</taxon>
        <taxon>Riccia</taxon>
    </lineage>
</organism>
<accession>A0ABD1Y2B4</accession>
<comment type="caution">
    <text evidence="2">The sequence shown here is derived from an EMBL/GenBank/DDBJ whole genome shotgun (WGS) entry which is preliminary data.</text>
</comment>
<sequence length="133" mass="15191">MFLAKRSRRGDGSRDFGKGEGKGPEVEEEVPANAKPVPNEDDPNVELKSERRRSKRRQSSPKIPTDKPRARKKMKMTKKPYDTIDLSDDEPQEAKREEETILAEVTSHVPKADVIEKFRMSMVYGEQVVIPIL</sequence>
<evidence type="ECO:0000256" key="1">
    <source>
        <dbReference type="SAM" id="MobiDB-lite"/>
    </source>
</evidence>
<feature type="region of interest" description="Disordered" evidence="1">
    <location>
        <begin position="1"/>
        <end position="96"/>
    </location>
</feature>
<dbReference type="AlphaFoldDB" id="A0ABD1Y2B4"/>
<reference evidence="2 3" key="1">
    <citation type="submission" date="2024-09" db="EMBL/GenBank/DDBJ databases">
        <title>Chromosome-scale assembly of Riccia fluitans.</title>
        <authorList>
            <person name="Paukszto L."/>
            <person name="Sawicki J."/>
            <person name="Karawczyk K."/>
            <person name="Piernik-Szablinska J."/>
            <person name="Szczecinska M."/>
            <person name="Mazdziarz M."/>
        </authorList>
    </citation>
    <scope>NUCLEOTIDE SEQUENCE [LARGE SCALE GENOMIC DNA]</scope>
    <source>
        <strain evidence="2">Rf_01</strain>
        <tissue evidence="2">Aerial parts of the thallus</tissue>
    </source>
</reference>
<keyword evidence="3" id="KW-1185">Reference proteome</keyword>
<protein>
    <submittedName>
        <fullName evidence="2">Uncharacterized protein</fullName>
    </submittedName>
</protein>
<dbReference type="Proteomes" id="UP001605036">
    <property type="component" value="Unassembled WGS sequence"/>
</dbReference>
<feature type="compositionally biased region" description="Basic residues" evidence="1">
    <location>
        <begin position="50"/>
        <end position="59"/>
    </location>
</feature>
<evidence type="ECO:0000313" key="2">
    <source>
        <dbReference type="EMBL" id="KAL2614246.1"/>
    </source>
</evidence>